<reference evidence="1" key="1">
    <citation type="submission" date="2020-07" db="EMBL/GenBank/DDBJ databases">
        <title>Huge and variable diversity of episymbiotic CPR bacteria and DPANN archaea in groundwater ecosystems.</title>
        <authorList>
            <person name="He C.Y."/>
            <person name="Keren R."/>
            <person name="Whittaker M."/>
            <person name="Farag I.F."/>
            <person name="Doudna J."/>
            <person name="Cate J.H.D."/>
            <person name="Banfield J.F."/>
        </authorList>
    </citation>
    <scope>NUCLEOTIDE SEQUENCE</scope>
    <source>
        <strain evidence="1">NC_groundwater_1664_Pr3_B-0.1um_52_9</strain>
    </source>
</reference>
<name>A0A9D6Z0V3_9BACT</name>
<evidence type="ECO:0000313" key="2">
    <source>
        <dbReference type="Proteomes" id="UP000807825"/>
    </source>
</evidence>
<dbReference type="Pfam" id="PF19842">
    <property type="entry name" value="YqeC"/>
    <property type="match status" value="1"/>
</dbReference>
<accession>A0A9D6Z0V3</accession>
<gene>
    <name evidence="1" type="primary">yqeC</name>
    <name evidence="1" type="ORF">HY912_12635</name>
</gene>
<dbReference type="NCBIfam" id="TIGR03172">
    <property type="entry name" value="selenium cofactor biosynthesis protein YqeC"/>
    <property type="match status" value="1"/>
</dbReference>
<evidence type="ECO:0000313" key="1">
    <source>
        <dbReference type="EMBL" id="MBI5250333.1"/>
    </source>
</evidence>
<sequence length="266" mass="28722">MDSPDMARLSLTKCFSIDANVRMIAITGAGGKTSLMYALAREFVSNGETVITTTTTKIFPPHSGQSPMILLSDDPELLGLAGELHQHRHVTLGRHIVQETGKIEGIDDETLKACMRLADRVVVEADGAAGKPVKAPEEWEPVIPMITDLVIPVTGLDCLGKPATDQWVFRLEKFLALTGLRQGEVISPDALERLLAHPRGALKGAGSHSRIIPFLNKEDLLPDKSAINAIAGRLGERSGGRIKFVVHGSLKGSIWSRIDLDSTAPR</sequence>
<dbReference type="EMBL" id="JACRDE010000334">
    <property type="protein sequence ID" value="MBI5250333.1"/>
    <property type="molecule type" value="Genomic_DNA"/>
</dbReference>
<proteinExistence type="predicted"/>
<dbReference type="AlphaFoldDB" id="A0A9D6Z0V3"/>
<organism evidence="1 2">
    <name type="scientific">Desulfomonile tiedjei</name>
    <dbReference type="NCBI Taxonomy" id="2358"/>
    <lineage>
        <taxon>Bacteria</taxon>
        <taxon>Pseudomonadati</taxon>
        <taxon>Thermodesulfobacteriota</taxon>
        <taxon>Desulfomonilia</taxon>
        <taxon>Desulfomonilales</taxon>
        <taxon>Desulfomonilaceae</taxon>
        <taxon>Desulfomonile</taxon>
    </lineage>
</organism>
<protein>
    <submittedName>
        <fullName evidence="1">Selenium-dependent hydroxylase accessory protein YqeC</fullName>
    </submittedName>
</protein>
<dbReference type="InterPro" id="IPR017587">
    <property type="entry name" value="YqeC"/>
</dbReference>
<comment type="caution">
    <text evidence="1">The sequence shown here is derived from an EMBL/GenBank/DDBJ whole genome shotgun (WGS) entry which is preliminary data.</text>
</comment>
<dbReference type="Proteomes" id="UP000807825">
    <property type="component" value="Unassembled WGS sequence"/>
</dbReference>